<evidence type="ECO:0000313" key="3">
    <source>
        <dbReference type="Proteomes" id="UP000051557"/>
    </source>
</evidence>
<accession>A0A0R2XDQ6</accession>
<reference evidence="2 3" key="1">
    <citation type="submission" date="2015-10" db="EMBL/GenBank/DDBJ databases">
        <title>Metagenome-Assembled Genomes uncover a global brackish microbiome.</title>
        <authorList>
            <person name="Hugerth L.W."/>
            <person name="Larsson J."/>
            <person name="Alneberg J."/>
            <person name="Lindh M.V."/>
            <person name="Legrand C."/>
            <person name="Pinhassi J."/>
            <person name="Andersson A.F."/>
        </authorList>
    </citation>
    <scope>NUCLEOTIDE SEQUENCE [LARGE SCALE GENOMIC DNA]</scope>
    <source>
        <strain evidence="2">BACL9 MAG-120820-bin42</strain>
    </source>
</reference>
<gene>
    <name evidence="2" type="ORF">ABS32_06955</name>
</gene>
<comment type="caution">
    <text evidence="2">The sequence shown here is derived from an EMBL/GenBank/DDBJ whole genome shotgun (WGS) entry which is preliminary data.</text>
</comment>
<protein>
    <submittedName>
        <fullName evidence="2">Uncharacterized protein</fullName>
    </submittedName>
</protein>
<dbReference type="EMBL" id="LIDM01000318">
    <property type="protein sequence ID" value="KRP31550.1"/>
    <property type="molecule type" value="Genomic_DNA"/>
</dbReference>
<organism evidence="2 3">
    <name type="scientific">Verrucomicrobia subdivision 6 bacterium BACL9 MAG-120820-bin42</name>
    <dbReference type="NCBI Taxonomy" id="1655634"/>
    <lineage>
        <taxon>Bacteria</taxon>
        <taxon>Pseudomonadati</taxon>
        <taxon>Verrucomicrobiota</taxon>
        <taxon>Verrucomicrobiia</taxon>
        <taxon>Verrucomicrobiales</taxon>
        <taxon>Verrucomicrobia subdivision 6</taxon>
    </lineage>
</organism>
<sequence length="263" mass="27738">MRRRGAKPVKEEELGESAKRTELFLRPRFEVGEAKRFSLFWKVELAEEAINPDINGKGIEPAIGVEKDAAGDFRAHPRKFFQVLGSLLGGPGRGDFEPMWLAHDHLGGGGEMFGAVAEGTFSEGAFARFGEAGGRGEALVGAAEGGAKASMDLANMGDLFEGGADEVDQALPRVLAEGAKSRVELDGSSEVGVCREVGLEEGGKIEVEGEVVMDLRGGQGWVIPVYRLVMEVELNGVGSDPASEAGAGEWVPREALSPQQGGG</sequence>
<evidence type="ECO:0000313" key="2">
    <source>
        <dbReference type="EMBL" id="KRP31550.1"/>
    </source>
</evidence>
<dbReference type="AlphaFoldDB" id="A0A0R2XDQ6"/>
<proteinExistence type="predicted"/>
<feature type="region of interest" description="Disordered" evidence="1">
    <location>
        <begin position="240"/>
        <end position="263"/>
    </location>
</feature>
<dbReference type="Proteomes" id="UP000051557">
    <property type="component" value="Unassembled WGS sequence"/>
</dbReference>
<evidence type="ECO:0000256" key="1">
    <source>
        <dbReference type="SAM" id="MobiDB-lite"/>
    </source>
</evidence>
<name>A0A0R2XDQ6_9BACT</name>